<organism evidence="1 2">
    <name type="scientific">Actinoalloteichus caeruleus DSM 43889</name>
    <dbReference type="NCBI Taxonomy" id="1120930"/>
    <lineage>
        <taxon>Bacteria</taxon>
        <taxon>Bacillati</taxon>
        <taxon>Actinomycetota</taxon>
        <taxon>Actinomycetes</taxon>
        <taxon>Pseudonocardiales</taxon>
        <taxon>Pseudonocardiaceae</taxon>
        <taxon>Actinoalloteichus</taxon>
        <taxon>Actinoalloteichus cyanogriseus</taxon>
    </lineage>
</organism>
<sequence>MDNYAHSDIWLELTTDDLDDAVRHLAAHGVGTNDELEELPPGSRAHWVCAPTGVPHILHPHTS</sequence>
<evidence type="ECO:0000313" key="1">
    <source>
        <dbReference type="EMBL" id="MCP2332162.1"/>
    </source>
</evidence>
<dbReference type="RefSeq" id="WP_211237445.1">
    <property type="nucleotide sequence ID" value="NZ_AUBJ02000001.1"/>
</dbReference>
<dbReference type="InterPro" id="IPR029068">
    <property type="entry name" value="Glyas_Bleomycin-R_OHBP_Dase"/>
</dbReference>
<dbReference type="Proteomes" id="UP000791080">
    <property type="component" value="Unassembled WGS sequence"/>
</dbReference>
<accession>A0ABT1JIP9</accession>
<keyword evidence="2" id="KW-1185">Reference proteome</keyword>
<dbReference type="EMBL" id="AUBJ02000001">
    <property type="protein sequence ID" value="MCP2332162.1"/>
    <property type="molecule type" value="Genomic_DNA"/>
</dbReference>
<protein>
    <recommendedName>
        <fullName evidence="3">VOC domain-containing protein</fullName>
    </recommendedName>
</protein>
<proteinExistence type="predicted"/>
<gene>
    <name evidence="1" type="ORF">G443_002432</name>
</gene>
<dbReference type="Gene3D" id="3.10.180.10">
    <property type="entry name" value="2,3-Dihydroxybiphenyl 1,2-Dioxygenase, domain 1"/>
    <property type="match status" value="1"/>
</dbReference>
<name>A0ABT1JIP9_ACTCY</name>
<evidence type="ECO:0000313" key="2">
    <source>
        <dbReference type="Proteomes" id="UP000791080"/>
    </source>
</evidence>
<reference evidence="1 2" key="1">
    <citation type="submission" date="2022-06" db="EMBL/GenBank/DDBJ databases">
        <title>Genomic Encyclopedia of Type Strains, Phase I: the one thousand microbial genomes (KMG-I) project.</title>
        <authorList>
            <person name="Kyrpides N."/>
        </authorList>
    </citation>
    <scope>NUCLEOTIDE SEQUENCE [LARGE SCALE GENOMIC DNA]</scope>
    <source>
        <strain evidence="1 2">DSM 43889</strain>
    </source>
</reference>
<dbReference type="SUPFAM" id="SSF54593">
    <property type="entry name" value="Glyoxalase/Bleomycin resistance protein/Dihydroxybiphenyl dioxygenase"/>
    <property type="match status" value="1"/>
</dbReference>
<evidence type="ECO:0008006" key="3">
    <source>
        <dbReference type="Google" id="ProtNLM"/>
    </source>
</evidence>
<comment type="caution">
    <text evidence="1">The sequence shown here is derived from an EMBL/GenBank/DDBJ whole genome shotgun (WGS) entry which is preliminary data.</text>
</comment>